<dbReference type="PANTHER" id="PTHR36649:SF28">
    <property type="entry name" value="UBIQUITIN-LIKE DOMAIN-CONTAINING PROTEIN"/>
    <property type="match status" value="1"/>
</dbReference>
<dbReference type="EMBL" id="BLAL01000285">
    <property type="protein sequence ID" value="GET00386.1"/>
    <property type="molecule type" value="Genomic_DNA"/>
</dbReference>
<evidence type="ECO:0000313" key="1">
    <source>
        <dbReference type="EMBL" id="GET00386.1"/>
    </source>
</evidence>
<comment type="caution">
    <text evidence="1">The sequence shown here is derived from an EMBL/GenBank/DDBJ whole genome shotgun (WGS) entry which is preliminary data.</text>
</comment>
<reference evidence="1" key="1">
    <citation type="submission" date="2019-10" db="EMBL/GenBank/DDBJ databases">
        <title>Conservation and host-specific expression of non-tandemly repeated heterogenous ribosome RNA gene in arbuscular mycorrhizal fungi.</title>
        <authorList>
            <person name="Maeda T."/>
            <person name="Kobayashi Y."/>
            <person name="Nakagawa T."/>
            <person name="Ezawa T."/>
            <person name="Yamaguchi K."/>
            <person name="Bino T."/>
            <person name="Nishimoto Y."/>
            <person name="Shigenobu S."/>
            <person name="Kawaguchi M."/>
        </authorList>
    </citation>
    <scope>NUCLEOTIDE SEQUENCE</scope>
    <source>
        <strain evidence="1">HR1</strain>
    </source>
</reference>
<protein>
    <submittedName>
        <fullName evidence="1">Ubiquitin domain-containing protein</fullName>
    </submittedName>
</protein>
<organism evidence="1 2">
    <name type="scientific">Rhizophagus clarus</name>
    <dbReference type="NCBI Taxonomy" id="94130"/>
    <lineage>
        <taxon>Eukaryota</taxon>
        <taxon>Fungi</taxon>
        <taxon>Fungi incertae sedis</taxon>
        <taxon>Mucoromycota</taxon>
        <taxon>Glomeromycotina</taxon>
        <taxon>Glomeromycetes</taxon>
        <taxon>Glomerales</taxon>
        <taxon>Glomeraceae</taxon>
        <taxon>Rhizophagus</taxon>
    </lineage>
</organism>
<proteinExistence type="predicted"/>
<name>A0A8H3R1F8_9GLOM</name>
<dbReference type="PANTHER" id="PTHR36649">
    <property type="entry name" value="UBIQUITIN-LIKE DOMAIN-CONTAINING PROTEIN"/>
    <property type="match status" value="1"/>
</dbReference>
<evidence type="ECO:0000313" key="2">
    <source>
        <dbReference type="Proteomes" id="UP000615446"/>
    </source>
</evidence>
<accession>A0A8H3R1F8</accession>
<sequence>MSNLLLVATLSAITKDKVKKKYSWRLVRWALFSFLCRSQSFLNQLFEIWTISYCLRNDRDFTVVNDNRKTLSEEILSINGLVVGKDLLSMFLNNTWLGVDNGRQISTITYHGSEKYNSNTTARGENLSCKKPLPFGYGFYSIPDIDVVSKYAIKFTYEGDDYQVLFQYWISPNAQRE</sequence>
<gene>
    <name evidence="1" type="ORF">RCL2_002684000</name>
</gene>
<dbReference type="AlphaFoldDB" id="A0A8H3R1F8"/>
<dbReference type="Proteomes" id="UP000615446">
    <property type="component" value="Unassembled WGS sequence"/>
</dbReference>